<name>A0A8J3Z563_9ACTN</name>
<dbReference type="Proteomes" id="UP000612585">
    <property type="component" value="Unassembled WGS sequence"/>
</dbReference>
<accession>A0A8J3Z563</accession>
<proteinExistence type="predicted"/>
<sequence length="51" mass="5180">MKKLIKPAAIALLIFMIAFRPGESASAVKNMVGVLGEAASGAAQFVAGVFS</sequence>
<reference evidence="1" key="1">
    <citation type="submission" date="2021-01" db="EMBL/GenBank/DDBJ databases">
        <title>Whole genome shotgun sequence of Virgisporangium aurantiacum NBRC 16421.</title>
        <authorList>
            <person name="Komaki H."/>
            <person name="Tamura T."/>
        </authorList>
    </citation>
    <scope>NUCLEOTIDE SEQUENCE</scope>
    <source>
        <strain evidence="1">NBRC 16421</strain>
    </source>
</reference>
<protein>
    <submittedName>
        <fullName evidence="1">Uncharacterized protein</fullName>
    </submittedName>
</protein>
<dbReference type="AlphaFoldDB" id="A0A8J3Z563"/>
<dbReference type="EMBL" id="BOPG01000024">
    <property type="protein sequence ID" value="GIJ56508.1"/>
    <property type="molecule type" value="Genomic_DNA"/>
</dbReference>
<dbReference type="RefSeq" id="WP_203994961.1">
    <property type="nucleotide sequence ID" value="NZ_BOPG01000024.1"/>
</dbReference>
<gene>
    <name evidence="1" type="ORF">Vau01_040240</name>
</gene>
<organism evidence="1 2">
    <name type="scientific">Virgisporangium aurantiacum</name>
    <dbReference type="NCBI Taxonomy" id="175570"/>
    <lineage>
        <taxon>Bacteria</taxon>
        <taxon>Bacillati</taxon>
        <taxon>Actinomycetota</taxon>
        <taxon>Actinomycetes</taxon>
        <taxon>Micromonosporales</taxon>
        <taxon>Micromonosporaceae</taxon>
        <taxon>Virgisporangium</taxon>
    </lineage>
</organism>
<comment type="caution">
    <text evidence="1">The sequence shown here is derived from an EMBL/GenBank/DDBJ whole genome shotgun (WGS) entry which is preliminary data.</text>
</comment>
<evidence type="ECO:0000313" key="1">
    <source>
        <dbReference type="EMBL" id="GIJ56508.1"/>
    </source>
</evidence>
<keyword evidence="2" id="KW-1185">Reference proteome</keyword>
<evidence type="ECO:0000313" key="2">
    <source>
        <dbReference type="Proteomes" id="UP000612585"/>
    </source>
</evidence>